<dbReference type="CTD" id="20207648"/>
<organism evidence="3 4">
    <name type="scientific">Helobdella robusta</name>
    <name type="common">Californian leech</name>
    <dbReference type="NCBI Taxonomy" id="6412"/>
    <lineage>
        <taxon>Eukaryota</taxon>
        <taxon>Metazoa</taxon>
        <taxon>Spiralia</taxon>
        <taxon>Lophotrochozoa</taxon>
        <taxon>Annelida</taxon>
        <taxon>Clitellata</taxon>
        <taxon>Hirudinea</taxon>
        <taxon>Rhynchobdellida</taxon>
        <taxon>Glossiphoniidae</taxon>
        <taxon>Helobdella</taxon>
    </lineage>
</organism>
<dbReference type="EMBL" id="KB097572">
    <property type="protein sequence ID" value="ESN94130.1"/>
    <property type="molecule type" value="Genomic_DNA"/>
</dbReference>
<dbReference type="InParanoid" id="T1FFP9"/>
<evidence type="ECO:0000256" key="1">
    <source>
        <dbReference type="SAM" id="MobiDB-lite"/>
    </source>
</evidence>
<dbReference type="KEGG" id="hro:HELRODRAFT_180300"/>
<reference evidence="3" key="3">
    <citation type="submission" date="2015-06" db="UniProtKB">
        <authorList>
            <consortium name="EnsemblMetazoa"/>
        </authorList>
    </citation>
    <scope>IDENTIFICATION</scope>
</reference>
<accession>T1FFP9</accession>
<evidence type="ECO:0000313" key="3">
    <source>
        <dbReference type="EnsemblMetazoa" id="HelroP180300"/>
    </source>
</evidence>
<reference evidence="2 4" key="2">
    <citation type="journal article" date="2013" name="Nature">
        <title>Insights into bilaterian evolution from three spiralian genomes.</title>
        <authorList>
            <person name="Simakov O."/>
            <person name="Marletaz F."/>
            <person name="Cho S.J."/>
            <person name="Edsinger-Gonzales E."/>
            <person name="Havlak P."/>
            <person name="Hellsten U."/>
            <person name="Kuo D.H."/>
            <person name="Larsson T."/>
            <person name="Lv J."/>
            <person name="Arendt D."/>
            <person name="Savage R."/>
            <person name="Osoegawa K."/>
            <person name="de Jong P."/>
            <person name="Grimwood J."/>
            <person name="Chapman J.A."/>
            <person name="Shapiro H."/>
            <person name="Aerts A."/>
            <person name="Otillar R.P."/>
            <person name="Terry A.Y."/>
            <person name="Boore J.L."/>
            <person name="Grigoriev I.V."/>
            <person name="Lindberg D.R."/>
            <person name="Seaver E.C."/>
            <person name="Weisblat D.A."/>
            <person name="Putnam N.H."/>
            <person name="Rokhsar D.S."/>
        </authorList>
    </citation>
    <scope>NUCLEOTIDE SEQUENCE</scope>
</reference>
<gene>
    <name evidence="3" type="primary">20207648</name>
    <name evidence="2" type="ORF">HELRODRAFT_180300</name>
</gene>
<dbReference type="HOGENOM" id="CLU_2087427_0_0_1"/>
<name>T1FFP9_HELRO</name>
<dbReference type="EnsemblMetazoa" id="HelroT180300">
    <property type="protein sequence ID" value="HelroP180300"/>
    <property type="gene ID" value="HelroG180300"/>
</dbReference>
<dbReference type="AlphaFoldDB" id="T1FFP9"/>
<feature type="region of interest" description="Disordered" evidence="1">
    <location>
        <begin position="59"/>
        <end position="83"/>
    </location>
</feature>
<evidence type="ECO:0000313" key="2">
    <source>
        <dbReference type="EMBL" id="ESN94130.1"/>
    </source>
</evidence>
<sequence>MYYMLNPNMLKRWHKTMLVGVTFKQICPRECQSTPLNDRITNARKIPFNAHQQLLLGRPKQNQIKRETRRKRKRKKKRVAEAKDGRREIWLVVLLNYYSNITQLTCNVPSYAFLTGG</sequence>
<dbReference type="GeneID" id="20207648"/>
<dbReference type="Proteomes" id="UP000015101">
    <property type="component" value="Unassembled WGS sequence"/>
</dbReference>
<keyword evidence="4" id="KW-1185">Reference proteome</keyword>
<proteinExistence type="predicted"/>
<dbReference type="EMBL" id="AMQM01007149">
    <property type="status" value="NOT_ANNOTATED_CDS"/>
    <property type="molecule type" value="Genomic_DNA"/>
</dbReference>
<feature type="compositionally biased region" description="Basic residues" evidence="1">
    <location>
        <begin position="67"/>
        <end position="78"/>
    </location>
</feature>
<reference evidence="4" key="1">
    <citation type="submission" date="2012-12" db="EMBL/GenBank/DDBJ databases">
        <authorList>
            <person name="Hellsten U."/>
            <person name="Grimwood J."/>
            <person name="Chapman J.A."/>
            <person name="Shapiro H."/>
            <person name="Aerts A."/>
            <person name="Otillar R.P."/>
            <person name="Terry A.Y."/>
            <person name="Boore J.L."/>
            <person name="Simakov O."/>
            <person name="Marletaz F."/>
            <person name="Cho S.-J."/>
            <person name="Edsinger-Gonzales E."/>
            <person name="Havlak P."/>
            <person name="Kuo D.-H."/>
            <person name="Larsson T."/>
            <person name="Lv J."/>
            <person name="Arendt D."/>
            <person name="Savage R."/>
            <person name="Osoegawa K."/>
            <person name="de Jong P."/>
            <person name="Lindberg D.R."/>
            <person name="Seaver E.C."/>
            <person name="Weisblat D.A."/>
            <person name="Putnam N.H."/>
            <person name="Grigoriev I.V."/>
            <person name="Rokhsar D.S."/>
        </authorList>
    </citation>
    <scope>NUCLEOTIDE SEQUENCE</scope>
</reference>
<evidence type="ECO:0000313" key="4">
    <source>
        <dbReference type="Proteomes" id="UP000015101"/>
    </source>
</evidence>
<dbReference type="RefSeq" id="XP_009027859.1">
    <property type="nucleotide sequence ID" value="XM_009029611.1"/>
</dbReference>
<protein>
    <submittedName>
        <fullName evidence="2 3">Uncharacterized protein</fullName>
    </submittedName>
</protein>